<accession>A0ABN8LE96</accession>
<dbReference type="InterPro" id="IPR036291">
    <property type="entry name" value="NAD(P)-bd_dom_sf"/>
</dbReference>
<dbReference type="Gene3D" id="3.40.50.720">
    <property type="entry name" value="NAD(P)-binding Rossmann-like Domain"/>
    <property type="match status" value="1"/>
</dbReference>
<keyword evidence="1" id="KW-0560">Oxidoreductase</keyword>
<dbReference type="EMBL" id="CALNXI010000010">
    <property type="protein sequence ID" value="CAH3014434.1"/>
    <property type="molecule type" value="Genomic_DNA"/>
</dbReference>
<protein>
    <submittedName>
        <fullName evidence="2">Uncharacterized protein</fullName>
    </submittedName>
</protein>
<gene>
    <name evidence="2" type="ORF">PEVE_00000138</name>
</gene>
<evidence type="ECO:0000256" key="1">
    <source>
        <dbReference type="ARBA" id="ARBA00023002"/>
    </source>
</evidence>
<sequence>MVTPFFVNYLNGARVLTQQVLSRHNSLEEYPNCQGQVAIVTGGNKGIGLETVRGLCRADVTVIMACRDAGAAREAIKQLKEEQPQANVEFMELDLGSLGSIQKFVNEFKKKGIPLHILVNNAGIMFPPYGTTEDGFERQFGVNHLGPFALTNLLLDELIKSGSAQRRSRIVTLSSEAHAPGTINFEDLQSKIYYSPHLSYSQSKLANILFTYELDRRLKTRNSPVVVNALHPGVVNTDLFQYVHWLVRIPQKLLANLFFMTPKQGADNSLYVALSPELEGTSGKYFVNCLPVKSSEETYQEDLQRRLWKVSCKLTGIQD</sequence>
<dbReference type="Pfam" id="PF00106">
    <property type="entry name" value="adh_short"/>
    <property type="match status" value="1"/>
</dbReference>
<dbReference type="NCBIfam" id="NF004846">
    <property type="entry name" value="PRK06197.1"/>
    <property type="match status" value="1"/>
</dbReference>
<dbReference type="CDD" id="cd05327">
    <property type="entry name" value="retinol-DH_like_SDR_c_like"/>
    <property type="match status" value="1"/>
</dbReference>
<dbReference type="SUPFAM" id="SSF51735">
    <property type="entry name" value="NAD(P)-binding Rossmann-fold domains"/>
    <property type="match status" value="1"/>
</dbReference>
<proteinExistence type="predicted"/>
<comment type="caution">
    <text evidence="2">The sequence shown here is derived from an EMBL/GenBank/DDBJ whole genome shotgun (WGS) entry which is preliminary data.</text>
</comment>
<dbReference type="PANTHER" id="PTHR43157">
    <property type="entry name" value="PHOSPHATIDYLINOSITOL-GLYCAN BIOSYNTHESIS CLASS F PROTEIN-RELATED"/>
    <property type="match status" value="1"/>
</dbReference>
<dbReference type="PANTHER" id="PTHR43157:SF31">
    <property type="entry name" value="PHOSPHATIDYLINOSITOL-GLYCAN BIOSYNTHESIS CLASS F PROTEIN"/>
    <property type="match status" value="1"/>
</dbReference>
<reference evidence="2 3" key="1">
    <citation type="submission" date="2022-05" db="EMBL/GenBank/DDBJ databases">
        <authorList>
            <consortium name="Genoscope - CEA"/>
            <person name="William W."/>
        </authorList>
    </citation>
    <scope>NUCLEOTIDE SEQUENCE [LARGE SCALE GENOMIC DNA]</scope>
</reference>
<name>A0ABN8LE96_9CNID</name>
<organism evidence="2 3">
    <name type="scientific">Porites evermanni</name>
    <dbReference type="NCBI Taxonomy" id="104178"/>
    <lineage>
        <taxon>Eukaryota</taxon>
        <taxon>Metazoa</taxon>
        <taxon>Cnidaria</taxon>
        <taxon>Anthozoa</taxon>
        <taxon>Hexacorallia</taxon>
        <taxon>Scleractinia</taxon>
        <taxon>Fungiina</taxon>
        <taxon>Poritidae</taxon>
        <taxon>Porites</taxon>
    </lineage>
</organism>
<evidence type="ECO:0000313" key="3">
    <source>
        <dbReference type="Proteomes" id="UP001159427"/>
    </source>
</evidence>
<dbReference type="Proteomes" id="UP001159427">
    <property type="component" value="Unassembled WGS sequence"/>
</dbReference>
<dbReference type="PRINTS" id="PR00081">
    <property type="entry name" value="GDHRDH"/>
</dbReference>
<dbReference type="InterPro" id="IPR002347">
    <property type="entry name" value="SDR_fam"/>
</dbReference>
<keyword evidence="3" id="KW-1185">Reference proteome</keyword>
<evidence type="ECO:0000313" key="2">
    <source>
        <dbReference type="EMBL" id="CAH3014434.1"/>
    </source>
</evidence>